<evidence type="ECO:0000313" key="7">
    <source>
        <dbReference type="Proteomes" id="UP000296049"/>
    </source>
</evidence>
<reference evidence="7" key="1">
    <citation type="journal article" date="2013" name="Nat. Genet.">
        <title>The duck genome and transcriptome provide insight into an avian influenza virus reservoir species.</title>
        <authorList>
            <person name="Huang Y."/>
            <person name="Li Y."/>
            <person name="Burt D.W."/>
            <person name="Chen H."/>
            <person name="Zhang Y."/>
            <person name="Qian W."/>
            <person name="Kim H."/>
            <person name="Gan S."/>
            <person name="Zhao Y."/>
            <person name="Li J."/>
            <person name="Yi K."/>
            <person name="Feng H."/>
            <person name="Zhu P."/>
            <person name="Li B."/>
            <person name="Liu Q."/>
            <person name="Fairley S."/>
            <person name="Magor K.E."/>
            <person name="Du Z."/>
            <person name="Hu X."/>
            <person name="Goodman L."/>
            <person name="Tafer H."/>
            <person name="Vignal A."/>
            <person name="Lee T."/>
            <person name="Kim K.W."/>
            <person name="Sheng Z."/>
            <person name="An Y."/>
            <person name="Searle S."/>
            <person name="Herrero J."/>
            <person name="Groenen M.A."/>
            <person name="Crooijmans R.P."/>
            <person name="Faraut T."/>
            <person name="Cai Q."/>
            <person name="Webster R.G."/>
            <person name="Aldridge J.R."/>
            <person name="Warren W.C."/>
            <person name="Bartschat S."/>
            <person name="Kehr S."/>
            <person name="Marz M."/>
            <person name="Stadler P.F."/>
            <person name="Smith J."/>
            <person name="Kraus R.H."/>
            <person name="Zhao Y."/>
            <person name="Ren L."/>
            <person name="Fei J."/>
            <person name="Morisson M."/>
            <person name="Kaiser P."/>
            <person name="Griffin D.K."/>
            <person name="Rao M."/>
            <person name="Pitel F."/>
            <person name="Wang J."/>
            <person name="Li N."/>
        </authorList>
    </citation>
    <scope>NUCLEOTIDE SEQUENCE [LARGE SCALE GENOMIC DNA]</scope>
</reference>
<dbReference type="EMBL" id="KB742736">
    <property type="protein sequence ID" value="EOB04911.1"/>
    <property type="molecule type" value="Genomic_DNA"/>
</dbReference>
<sequence>KFWNKGFGPVFLYTGNEGDIWTFAQNSDFIFELAEEQEALVIFAEHRYYGKSLPFGHDSIQLKRTGLLTVEQALADYAVLITELKQQYGAADCPVIAFGG</sequence>
<keyword evidence="2" id="KW-0645">Protease</keyword>
<organism evidence="6 7">
    <name type="scientific">Anas platyrhynchos</name>
    <name type="common">Mallard</name>
    <name type="synonym">Anas boschas</name>
    <dbReference type="NCBI Taxonomy" id="8839"/>
    <lineage>
        <taxon>Eukaryota</taxon>
        <taxon>Metazoa</taxon>
        <taxon>Chordata</taxon>
        <taxon>Craniata</taxon>
        <taxon>Vertebrata</taxon>
        <taxon>Euteleostomi</taxon>
        <taxon>Archelosauria</taxon>
        <taxon>Archosauria</taxon>
        <taxon>Dinosauria</taxon>
        <taxon>Saurischia</taxon>
        <taxon>Theropoda</taxon>
        <taxon>Coelurosauria</taxon>
        <taxon>Aves</taxon>
        <taxon>Neognathae</taxon>
        <taxon>Galloanserae</taxon>
        <taxon>Anseriformes</taxon>
        <taxon>Anatidae</taxon>
        <taxon>Anatinae</taxon>
        <taxon>Anas</taxon>
    </lineage>
</organism>
<feature type="non-terminal residue" evidence="6">
    <location>
        <position position="100"/>
    </location>
</feature>
<dbReference type="Pfam" id="PF05577">
    <property type="entry name" value="Peptidase_S28"/>
    <property type="match status" value="1"/>
</dbReference>
<dbReference type="GO" id="GO:0008239">
    <property type="term" value="F:dipeptidyl-peptidase activity"/>
    <property type="evidence" value="ECO:0007669"/>
    <property type="project" value="TreeGrafter"/>
</dbReference>
<evidence type="ECO:0000256" key="5">
    <source>
        <dbReference type="ARBA" id="ARBA00023180"/>
    </source>
</evidence>
<keyword evidence="7" id="KW-1185">Reference proteome</keyword>
<gene>
    <name evidence="6" type="ORF">Anapl_03093</name>
</gene>
<feature type="non-terminal residue" evidence="6">
    <location>
        <position position="1"/>
    </location>
</feature>
<evidence type="ECO:0000256" key="1">
    <source>
        <dbReference type="ARBA" id="ARBA00011079"/>
    </source>
</evidence>
<dbReference type="MEROPS" id="S28.002"/>
<dbReference type="GO" id="GO:0031982">
    <property type="term" value="C:vesicle"/>
    <property type="evidence" value="ECO:0007669"/>
    <property type="project" value="TreeGrafter"/>
</dbReference>
<dbReference type="GO" id="GO:0006508">
    <property type="term" value="P:proteolysis"/>
    <property type="evidence" value="ECO:0007669"/>
    <property type="project" value="UniProtKB-KW"/>
</dbReference>
<evidence type="ECO:0000256" key="2">
    <source>
        <dbReference type="ARBA" id="ARBA00022670"/>
    </source>
</evidence>
<name>R0K4D7_ANAPL</name>
<keyword evidence="3" id="KW-0732">Signal</keyword>
<keyword evidence="5" id="KW-0325">Glycoprotein</keyword>
<dbReference type="PANTHER" id="PTHR11010:SF107">
    <property type="entry name" value="DIPEPTIDYL PEPTIDASE 2"/>
    <property type="match status" value="1"/>
</dbReference>
<dbReference type="InterPro" id="IPR029058">
    <property type="entry name" value="AB_hydrolase_fold"/>
</dbReference>
<dbReference type="AlphaFoldDB" id="R0K4D7"/>
<accession>R0K4D7</accession>
<proteinExistence type="inferred from homology"/>
<keyword evidence="4" id="KW-0378">Hydrolase</keyword>
<evidence type="ECO:0000313" key="6">
    <source>
        <dbReference type="EMBL" id="EOB04911.1"/>
    </source>
</evidence>
<dbReference type="Gene3D" id="3.40.50.1820">
    <property type="entry name" value="alpha/beta hydrolase"/>
    <property type="match status" value="1"/>
</dbReference>
<protein>
    <submittedName>
        <fullName evidence="6">Dipeptidyl-peptidase 2</fullName>
    </submittedName>
</protein>
<dbReference type="PANTHER" id="PTHR11010">
    <property type="entry name" value="PROTEASE S28 PRO-X CARBOXYPEPTIDASE-RELATED"/>
    <property type="match status" value="1"/>
</dbReference>
<dbReference type="GO" id="GO:0070008">
    <property type="term" value="F:serine-type exopeptidase activity"/>
    <property type="evidence" value="ECO:0007669"/>
    <property type="project" value="InterPro"/>
</dbReference>
<evidence type="ECO:0000256" key="3">
    <source>
        <dbReference type="ARBA" id="ARBA00022729"/>
    </source>
</evidence>
<dbReference type="SUPFAM" id="SSF53474">
    <property type="entry name" value="alpha/beta-Hydrolases"/>
    <property type="match status" value="1"/>
</dbReference>
<comment type="similarity">
    <text evidence="1">Belongs to the peptidase S28 family.</text>
</comment>
<evidence type="ECO:0000256" key="4">
    <source>
        <dbReference type="ARBA" id="ARBA00022801"/>
    </source>
</evidence>
<dbReference type="InterPro" id="IPR008758">
    <property type="entry name" value="Peptidase_S28"/>
</dbReference>
<dbReference type="Proteomes" id="UP000296049">
    <property type="component" value="Unassembled WGS sequence"/>
</dbReference>